<dbReference type="PANTHER" id="PTHR43586">
    <property type="entry name" value="CYSTEINE DESULFURASE"/>
    <property type="match status" value="1"/>
</dbReference>
<dbReference type="SUPFAM" id="SSF53383">
    <property type="entry name" value="PLP-dependent transferases"/>
    <property type="match status" value="1"/>
</dbReference>
<gene>
    <name evidence="2" type="ORF">METZ01_LOCUS56516</name>
</gene>
<proteinExistence type="predicted"/>
<sequence>MINRREFLETASAGLTVTALGQGVQAQDGSDPLGVRVDFPVVETGTYLNAPYITPSPRTATEAVSQFNHAKARQPVPLGAMLEQKESVRNRFAKLVNASSQEIGFLSATSDGENTIAHALDLKAGDNVVLDELHFSTSYILYRHLEQELGIELRIAKAVAGAVPVTAFEPLVDDRTRLISVAWVAHQNGFLHDVDGLADLAHSKGAYLYADAIQATGMVPIDVQKTPIDCFASGTYKWLLGGYGIAPCFVRESILDRVPPDRRGFLQVKRELPNYQYEFHTGARKLEYATPAFAAFYELGAGLEYLERIGIDRIHAHGVALAQRVRQGLVELGLRPVTPEGNQTAIVAFENPIDSEVATQFFDEGHIQLTFREGGRQIRVGAALFNTESDIDIFLETAARLV</sequence>
<accession>A0A381SHU8</accession>
<reference evidence="2" key="1">
    <citation type="submission" date="2018-05" db="EMBL/GenBank/DDBJ databases">
        <authorList>
            <person name="Lanie J.A."/>
            <person name="Ng W.-L."/>
            <person name="Kazmierczak K.M."/>
            <person name="Andrzejewski T.M."/>
            <person name="Davidsen T.M."/>
            <person name="Wayne K.J."/>
            <person name="Tettelin H."/>
            <person name="Glass J.I."/>
            <person name="Rusch D."/>
            <person name="Podicherti R."/>
            <person name="Tsui H.-C.T."/>
            <person name="Winkler M.E."/>
        </authorList>
    </citation>
    <scope>NUCLEOTIDE SEQUENCE</scope>
</reference>
<evidence type="ECO:0000259" key="1">
    <source>
        <dbReference type="Pfam" id="PF00266"/>
    </source>
</evidence>
<dbReference type="PROSITE" id="PS51318">
    <property type="entry name" value="TAT"/>
    <property type="match status" value="1"/>
</dbReference>
<dbReference type="Pfam" id="PF00266">
    <property type="entry name" value="Aminotran_5"/>
    <property type="match status" value="1"/>
</dbReference>
<dbReference type="InterPro" id="IPR006311">
    <property type="entry name" value="TAT_signal"/>
</dbReference>
<name>A0A381SHU8_9ZZZZ</name>
<dbReference type="InterPro" id="IPR015421">
    <property type="entry name" value="PyrdxlP-dep_Trfase_major"/>
</dbReference>
<dbReference type="Gene3D" id="3.40.640.10">
    <property type="entry name" value="Type I PLP-dependent aspartate aminotransferase-like (Major domain)"/>
    <property type="match status" value="1"/>
</dbReference>
<protein>
    <recommendedName>
        <fullName evidence="1">Aminotransferase class V domain-containing protein</fullName>
    </recommendedName>
</protein>
<dbReference type="AlphaFoldDB" id="A0A381SHU8"/>
<dbReference type="InterPro" id="IPR015424">
    <property type="entry name" value="PyrdxlP-dep_Trfase"/>
</dbReference>
<evidence type="ECO:0000313" key="2">
    <source>
        <dbReference type="EMBL" id="SVA03662.1"/>
    </source>
</evidence>
<dbReference type="InterPro" id="IPR015422">
    <property type="entry name" value="PyrdxlP-dep_Trfase_small"/>
</dbReference>
<feature type="domain" description="Aminotransferase class V" evidence="1">
    <location>
        <begin position="78"/>
        <end position="369"/>
    </location>
</feature>
<dbReference type="InterPro" id="IPR000192">
    <property type="entry name" value="Aminotrans_V_dom"/>
</dbReference>
<dbReference type="Gene3D" id="3.90.1150.10">
    <property type="entry name" value="Aspartate Aminotransferase, domain 1"/>
    <property type="match status" value="1"/>
</dbReference>
<dbReference type="EMBL" id="UINC01003135">
    <property type="protein sequence ID" value="SVA03662.1"/>
    <property type="molecule type" value="Genomic_DNA"/>
</dbReference>
<dbReference type="PANTHER" id="PTHR43586:SF15">
    <property type="entry name" value="BLR3095 PROTEIN"/>
    <property type="match status" value="1"/>
</dbReference>
<organism evidence="2">
    <name type="scientific">marine metagenome</name>
    <dbReference type="NCBI Taxonomy" id="408172"/>
    <lineage>
        <taxon>unclassified sequences</taxon>
        <taxon>metagenomes</taxon>
        <taxon>ecological metagenomes</taxon>
    </lineage>
</organism>